<dbReference type="EMBL" id="WIXE01016845">
    <property type="protein sequence ID" value="KAK5972227.1"/>
    <property type="molecule type" value="Genomic_DNA"/>
</dbReference>
<evidence type="ECO:0000259" key="2">
    <source>
        <dbReference type="Pfam" id="PF00013"/>
    </source>
</evidence>
<evidence type="ECO:0000256" key="1">
    <source>
        <dbReference type="PROSITE-ProRule" id="PRU00117"/>
    </source>
</evidence>
<keyword evidence="5" id="KW-1185">Reference proteome</keyword>
<dbReference type="AlphaFoldDB" id="A0AAN8FAX0"/>
<evidence type="ECO:0000313" key="4">
    <source>
        <dbReference type="EMBL" id="KAK5973640.1"/>
    </source>
</evidence>
<dbReference type="Proteomes" id="UP001331761">
    <property type="component" value="Unassembled WGS sequence"/>
</dbReference>
<protein>
    <recommendedName>
        <fullName evidence="2">K Homology domain-containing protein</fullName>
    </recommendedName>
</protein>
<dbReference type="GO" id="GO:0003723">
    <property type="term" value="F:RNA binding"/>
    <property type="evidence" value="ECO:0007669"/>
    <property type="project" value="UniProtKB-UniRule"/>
</dbReference>
<dbReference type="InterPro" id="IPR004088">
    <property type="entry name" value="KH_dom_type_1"/>
</dbReference>
<dbReference type="Pfam" id="PF00013">
    <property type="entry name" value="KH_1"/>
    <property type="match status" value="1"/>
</dbReference>
<name>A0AAN8FAX0_TRICO</name>
<accession>A0AAN8FAX0</accession>
<gene>
    <name evidence="4" type="ORF">GCK32_019675</name>
    <name evidence="3" type="ORF">GCK32_020509</name>
</gene>
<dbReference type="Gene3D" id="3.30.1370.10">
    <property type="entry name" value="K Homology domain, type 1"/>
    <property type="match status" value="1"/>
</dbReference>
<organism evidence="4 5">
    <name type="scientific">Trichostrongylus colubriformis</name>
    <name type="common">Black scour worm</name>
    <dbReference type="NCBI Taxonomy" id="6319"/>
    <lineage>
        <taxon>Eukaryota</taxon>
        <taxon>Metazoa</taxon>
        <taxon>Ecdysozoa</taxon>
        <taxon>Nematoda</taxon>
        <taxon>Chromadorea</taxon>
        <taxon>Rhabditida</taxon>
        <taxon>Rhabditina</taxon>
        <taxon>Rhabditomorpha</taxon>
        <taxon>Strongyloidea</taxon>
        <taxon>Trichostrongylidae</taxon>
        <taxon>Trichostrongylus</taxon>
    </lineage>
</organism>
<dbReference type="SUPFAM" id="SSF54791">
    <property type="entry name" value="Eukaryotic type KH-domain (KH-domain type I)"/>
    <property type="match status" value="1"/>
</dbReference>
<dbReference type="PROSITE" id="PS50084">
    <property type="entry name" value="KH_TYPE_1"/>
    <property type="match status" value="1"/>
</dbReference>
<reference evidence="4 5" key="1">
    <citation type="submission" date="2019-10" db="EMBL/GenBank/DDBJ databases">
        <title>Assembly and Annotation for the nematode Trichostrongylus colubriformis.</title>
        <authorList>
            <person name="Martin J."/>
        </authorList>
    </citation>
    <scope>NUCLEOTIDE SEQUENCE [LARGE SCALE GENOMIC DNA]</scope>
    <source>
        <strain evidence="4">G859</strain>
        <tissue evidence="4">Whole worm</tissue>
    </source>
</reference>
<evidence type="ECO:0000313" key="3">
    <source>
        <dbReference type="EMBL" id="KAK5972227.1"/>
    </source>
</evidence>
<evidence type="ECO:0000313" key="5">
    <source>
        <dbReference type="Proteomes" id="UP001331761"/>
    </source>
</evidence>
<feature type="non-terminal residue" evidence="4">
    <location>
        <position position="1"/>
    </location>
</feature>
<proteinExistence type="predicted"/>
<comment type="caution">
    <text evidence="4">The sequence shown here is derived from an EMBL/GenBank/DDBJ whole genome shotgun (WGS) entry which is preliminary data.</text>
</comment>
<keyword evidence="1" id="KW-0694">RNA-binding</keyword>
<dbReference type="InterPro" id="IPR036612">
    <property type="entry name" value="KH_dom_type_1_sf"/>
</dbReference>
<sequence length="98" mass="10494">VSIRLLVTPAEAGALLSRKGEHMKAVTKENDCIVRLSGEPQAGSTDRICFVKGSVPNVTSAVTTLIKTIGEFCGGGDEPGSMILVDFEETVWSFAEWH</sequence>
<feature type="domain" description="K Homology" evidence="2">
    <location>
        <begin position="3"/>
        <end position="63"/>
    </location>
</feature>
<dbReference type="EMBL" id="WIXE01015228">
    <property type="protein sequence ID" value="KAK5973640.1"/>
    <property type="molecule type" value="Genomic_DNA"/>
</dbReference>